<keyword evidence="1" id="KW-0472">Membrane</keyword>
<keyword evidence="1" id="KW-1133">Transmembrane helix</keyword>
<evidence type="ECO:0000256" key="1">
    <source>
        <dbReference type="SAM" id="Phobius"/>
    </source>
</evidence>
<gene>
    <name evidence="2" type="ORF">SDC9_108022</name>
</gene>
<dbReference type="EMBL" id="VSSQ01018187">
    <property type="protein sequence ID" value="MPM61166.1"/>
    <property type="molecule type" value="Genomic_DNA"/>
</dbReference>
<name>A0A645B7X2_9ZZZZ</name>
<comment type="caution">
    <text evidence="2">The sequence shown here is derived from an EMBL/GenBank/DDBJ whole genome shotgun (WGS) entry which is preliminary data.</text>
</comment>
<feature type="transmembrane region" description="Helical" evidence="1">
    <location>
        <begin position="21"/>
        <end position="43"/>
    </location>
</feature>
<accession>A0A645B7X2</accession>
<keyword evidence="1" id="KW-0812">Transmembrane</keyword>
<organism evidence="2">
    <name type="scientific">bioreactor metagenome</name>
    <dbReference type="NCBI Taxonomy" id="1076179"/>
    <lineage>
        <taxon>unclassified sequences</taxon>
        <taxon>metagenomes</taxon>
        <taxon>ecological metagenomes</taxon>
    </lineage>
</organism>
<proteinExistence type="predicted"/>
<reference evidence="2" key="1">
    <citation type="submission" date="2019-08" db="EMBL/GenBank/DDBJ databases">
        <authorList>
            <person name="Kucharzyk K."/>
            <person name="Murdoch R.W."/>
            <person name="Higgins S."/>
            <person name="Loffler F."/>
        </authorList>
    </citation>
    <scope>NUCLEOTIDE SEQUENCE</scope>
</reference>
<sequence>MSRSVTDSLFKEIGIPSVKKHFFVVIAFNNQVVSFSGVIGYIIGYSPDVGCQCKLVITELKKITGIVAAVVRDIESGNPKIFYLKRLSLLYNSFSCTVDGVFNKGTVTNAPVYLLCSIDRYIKFFAQVPC</sequence>
<dbReference type="AlphaFoldDB" id="A0A645B7X2"/>
<evidence type="ECO:0000313" key="2">
    <source>
        <dbReference type="EMBL" id="MPM61166.1"/>
    </source>
</evidence>
<protein>
    <submittedName>
        <fullName evidence="2">Uncharacterized protein</fullName>
    </submittedName>
</protein>